<evidence type="ECO:0000313" key="6">
    <source>
        <dbReference type="Proteomes" id="UP001303889"/>
    </source>
</evidence>
<name>A0AAN6MNV9_9PEZI</name>
<keyword evidence="2" id="KW-1015">Disulfide bond</keyword>
<sequence length="215" mass="22727">MPTKIDSPAQWRQILGSHSVVIADFYADWCGPCKMIAPTFDSLATKYAKPGRIAFVKVDVDAQGEVAQQYSVRAMPTFLVLRGGSVVDTIQGANPPALTAAVEKAVKLAGPAAGASFSGAGNRLGGAGVGRPLAARPTRWSFDPKAFVDAVVVFFGLYFWSLFSLDPYKSAERSPFNIHTRQRKVQSTGGSRLGGSGTRSAPRTGVATMADVSSN</sequence>
<dbReference type="AlphaFoldDB" id="A0AAN6MNV9"/>
<organism evidence="5 6">
    <name type="scientific">Staphylotrichum tortipilum</name>
    <dbReference type="NCBI Taxonomy" id="2831512"/>
    <lineage>
        <taxon>Eukaryota</taxon>
        <taxon>Fungi</taxon>
        <taxon>Dikarya</taxon>
        <taxon>Ascomycota</taxon>
        <taxon>Pezizomycotina</taxon>
        <taxon>Sordariomycetes</taxon>
        <taxon>Sordariomycetidae</taxon>
        <taxon>Sordariales</taxon>
        <taxon>Chaetomiaceae</taxon>
        <taxon>Staphylotrichum</taxon>
    </lineage>
</organism>
<dbReference type="PANTHER" id="PTHR46115">
    <property type="entry name" value="THIOREDOXIN-LIKE PROTEIN 1"/>
    <property type="match status" value="1"/>
</dbReference>
<dbReference type="InterPro" id="IPR036249">
    <property type="entry name" value="Thioredoxin-like_sf"/>
</dbReference>
<comment type="similarity">
    <text evidence="1">Belongs to the thioredoxin family.</text>
</comment>
<proteinExistence type="inferred from homology"/>
<keyword evidence="6" id="KW-1185">Reference proteome</keyword>
<accession>A0AAN6MNV9</accession>
<dbReference type="CDD" id="cd02947">
    <property type="entry name" value="TRX_family"/>
    <property type="match status" value="1"/>
</dbReference>
<comment type="caution">
    <text evidence="5">The sequence shown here is derived from an EMBL/GenBank/DDBJ whole genome shotgun (WGS) entry which is preliminary data.</text>
</comment>
<evidence type="ECO:0000256" key="3">
    <source>
        <dbReference type="SAM" id="MobiDB-lite"/>
    </source>
</evidence>
<dbReference type="PROSITE" id="PS51352">
    <property type="entry name" value="THIOREDOXIN_2"/>
    <property type="match status" value="1"/>
</dbReference>
<reference evidence="5" key="1">
    <citation type="journal article" date="2023" name="Mol. Phylogenet. Evol.">
        <title>Genome-scale phylogeny and comparative genomics of the fungal order Sordariales.</title>
        <authorList>
            <person name="Hensen N."/>
            <person name="Bonometti L."/>
            <person name="Westerberg I."/>
            <person name="Brannstrom I.O."/>
            <person name="Guillou S."/>
            <person name="Cros-Aarteil S."/>
            <person name="Calhoun S."/>
            <person name="Haridas S."/>
            <person name="Kuo A."/>
            <person name="Mondo S."/>
            <person name="Pangilinan J."/>
            <person name="Riley R."/>
            <person name="LaButti K."/>
            <person name="Andreopoulos B."/>
            <person name="Lipzen A."/>
            <person name="Chen C."/>
            <person name="Yan M."/>
            <person name="Daum C."/>
            <person name="Ng V."/>
            <person name="Clum A."/>
            <person name="Steindorff A."/>
            <person name="Ohm R.A."/>
            <person name="Martin F."/>
            <person name="Silar P."/>
            <person name="Natvig D.O."/>
            <person name="Lalanne C."/>
            <person name="Gautier V."/>
            <person name="Ament-Velasquez S.L."/>
            <person name="Kruys A."/>
            <person name="Hutchinson M.I."/>
            <person name="Powell A.J."/>
            <person name="Barry K."/>
            <person name="Miller A.N."/>
            <person name="Grigoriev I.V."/>
            <person name="Debuchy R."/>
            <person name="Gladieux P."/>
            <person name="Hiltunen Thoren M."/>
            <person name="Johannesson H."/>
        </authorList>
    </citation>
    <scope>NUCLEOTIDE SEQUENCE</scope>
    <source>
        <strain evidence="5">CBS 103.79</strain>
    </source>
</reference>
<dbReference type="EMBL" id="MU855434">
    <property type="protein sequence ID" value="KAK3903703.1"/>
    <property type="molecule type" value="Genomic_DNA"/>
</dbReference>
<dbReference type="PRINTS" id="PR00421">
    <property type="entry name" value="THIOREDOXIN"/>
</dbReference>
<reference evidence="5" key="2">
    <citation type="submission" date="2023-05" db="EMBL/GenBank/DDBJ databases">
        <authorList>
            <consortium name="Lawrence Berkeley National Laboratory"/>
            <person name="Steindorff A."/>
            <person name="Hensen N."/>
            <person name="Bonometti L."/>
            <person name="Westerberg I."/>
            <person name="Brannstrom I.O."/>
            <person name="Guillou S."/>
            <person name="Cros-Aarteil S."/>
            <person name="Calhoun S."/>
            <person name="Haridas S."/>
            <person name="Kuo A."/>
            <person name="Mondo S."/>
            <person name="Pangilinan J."/>
            <person name="Riley R."/>
            <person name="Labutti K."/>
            <person name="Andreopoulos B."/>
            <person name="Lipzen A."/>
            <person name="Chen C."/>
            <person name="Yanf M."/>
            <person name="Daum C."/>
            <person name="Ng V."/>
            <person name="Clum A."/>
            <person name="Ohm R."/>
            <person name="Martin F."/>
            <person name="Silar P."/>
            <person name="Natvig D."/>
            <person name="Lalanne C."/>
            <person name="Gautier V."/>
            <person name="Ament-Velasquez S.L."/>
            <person name="Kruys A."/>
            <person name="Hutchinson M.I."/>
            <person name="Powell A.J."/>
            <person name="Barry K."/>
            <person name="Miller A.N."/>
            <person name="Grigoriev I.V."/>
            <person name="Debuchy R."/>
            <person name="Gladieux P."/>
            <person name="Thoren M.H."/>
            <person name="Johannesson H."/>
        </authorList>
    </citation>
    <scope>NUCLEOTIDE SEQUENCE</scope>
    <source>
        <strain evidence="5">CBS 103.79</strain>
    </source>
</reference>
<feature type="region of interest" description="Disordered" evidence="3">
    <location>
        <begin position="179"/>
        <end position="215"/>
    </location>
</feature>
<dbReference type="SUPFAM" id="SSF52833">
    <property type="entry name" value="Thioredoxin-like"/>
    <property type="match status" value="1"/>
</dbReference>
<gene>
    <name evidence="5" type="ORF">C8A05DRAFT_14365</name>
</gene>
<dbReference type="Pfam" id="PF00085">
    <property type="entry name" value="Thioredoxin"/>
    <property type="match status" value="1"/>
</dbReference>
<protein>
    <submittedName>
        <fullName evidence="5">Thioredoxin-like protein</fullName>
    </submittedName>
</protein>
<evidence type="ECO:0000256" key="1">
    <source>
        <dbReference type="ARBA" id="ARBA00008987"/>
    </source>
</evidence>
<dbReference type="Proteomes" id="UP001303889">
    <property type="component" value="Unassembled WGS sequence"/>
</dbReference>
<feature type="domain" description="Thioredoxin" evidence="4">
    <location>
        <begin position="1"/>
        <end position="107"/>
    </location>
</feature>
<dbReference type="InterPro" id="IPR017937">
    <property type="entry name" value="Thioredoxin_CS"/>
</dbReference>
<evidence type="ECO:0000313" key="5">
    <source>
        <dbReference type="EMBL" id="KAK3903703.1"/>
    </source>
</evidence>
<dbReference type="PROSITE" id="PS00194">
    <property type="entry name" value="THIOREDOXIN_1"/>
    <property type="match status" value="1"/>
</dbReference>
<evidence type="ECO:0000256" key="2">
    <source>
        <dbReference type="ARBA" id="ARBA00023157"/>
    </source>
</evidence>
<dbReference type="InterPro" id="IPR013766">
    <property type="entry name" value="Thioredoxin_domain"/>
</dbReference>
<evidence type="ECO:0000259" key="4">
    <source>
        <dbReference type="PROSITE" id="PS51352"/>
    </source>
</evidence>
<dbReference type="Gene3D" id="3.40.30.10">
    <property type="entry name" value="Glutaredoxin"/>
    <property type="match status" value="1"/>
</dbReference>